<organism evidence="2 3">
    <name type="scientific">Mycena rosella</name>
    <name type="common">Pink bonnet</name>
    <name type="synonym">Agaricus rosellus</name>
    <dbReference type="NCBI Taxonomy" id="1033263"/>
    <lineage>
        <taxon>Eukaryota</taxon>
        <taxon>Fungi</taxon>
        <taxon>Dikarya</taxon>
        <taxon>Basidiomycota</taxon>
        <taxon>Agaricomycotina</taxon>
        <taxon>Agaricomycetes</taxon>
        <taxon>Agaricomycetidae</taxon>
        <taxon>Agaricales</taxon>
        <taxon>Marasmiineae</taxon>
        <taxon>Mycenaceae</taxon>
        <taxon>Mycena</taxon>
    </lineage>
</organism>
<name>A0AAD7CM14_MYCRO</name>
<comment type="caution">
    <text evidence="2">The sequence shown here is derived from an EMBL/GenBank/DDBJ whole genome shotgun (WGS) entry which is preliminary data.</text>
</comment>
<sequence>MFEAGACVQTWALRRLLMQDQLTPSKSPRTLRKLRQQLQVQANDTQQEHLALKHRTVDAEQQVDTNRKPRKMRKHSDRVCNTDTSEINLRAIEARIRDDIKSKITQPWVQDSFLDGLHGQRSFISYRLGIHHLGEPLQEVLEAHWLQTRHQDVRSILRRFEVPILYNHWDGKVDLNHIFRGPLLLKVFISIIRGPHGAEGLFEGKSKLRKRDAWNVSNETTITTVYDSPFEYWDGILFPNVDKSHNLCAVGDAQLEDDKELDDILAQAPSAVECTDLQVLNSPRDDNEDHDDERPKTASPSPNPCQQCSRTPPGARDTQL</sequence>
<proteinExistence type="predicted"/>
<protein>
    <submittedName>
        <fullName evidence="2">Uncharacterized protein</fullName>
    </submittedName>
</protein>
<evidence type="ECO:0000256" key="1">
    <source>
        <dbReference type="SAM" id="MobiDB-lite"/>
    </source>
</evidence>
<accession>A0AAD7CM14</accession>
<dbReference type="AlphaFoldDB" id="A0AAD7CM14"/>
<feature type="compositionally biased region" description="Polar residues" evidence="1">
    <location>
        <begin position="298"/>
        <end position="310"/>
    </location>
</feature>
<dbReference type="EMBL" id="JARKIE010000357">
    <property type="protein sequence ID" value="KAJ7651828.1"/>
    <property type="molecule type" value="Genomic_DNA"/>
</dbReference>
<evidence type="ECO:0000313" key="2">
    <source>
        <dbReference type="EMBL" id="KAJ7651828.1"/>
    </source>
</evidence>
<reference evidence="2" key="1">
    <citation type="submission" date="2023-03" db="EMBL/GenBank/DDBJ databases">
        <title>Massive genome expansion in bonnet fungi (Mycena s.s.) driven by repeated elements and novel gene families across ecological guilds.</title>
        <authorList>
            <consortium name="Lawrence Berkeley National Laboratory"/>
            <person name="Harder C.B."/>
            <person name="Miyauchi S."/>
            <person name="Viragh M."/>
            <person name="Kuo A."/>
            <person name="Thoen E."/>
            <person name="Andreopoulos B."/>
            <person name="Lu D."/>
            <person name="Skrede I."/>
            <person name="Drula E."/>
            <person name="Henrissat B."/>
            <person name="Morin E."/>
            <person name="Kohler A."/>
            <person name="Barry K."/>
            <person name="LaButti K."/>
            <person name="Morin E."/>
            <person name="Salamov A."/>
            <person name="Lipzen A."/>
            <person name="Mereny Z."/>
            <person name="Hegedus B."/>
            <person name="Baldrian P."/>
            <person name="Stursova M."/>
            <person name="Weitz H."/>
            <person name="Taylor A."/>
            <person name="Grigoriev I.V."/>
            <person name="Nagy L.G."/>
            <person name="Martin F."/>
            <person name="Kauserud H."/>
        </authorList>
    </citation>
    <scope>NUCLEOTIDE SEQUENCE</scope>
    <source>
        <strain evidence="2">CBHHK067</strain>
    </source>
</reference>
<dbReference type="Proteomes" id="UP001221757">
    <property type="component" value="Unassembled WGS sequence"/>
</dbReference>
<feature type="region of interest" description="Disordered" evidence="1">
    <location>
        <begin position="57"/>
        <end position="79"/>
    </location>
</feature>
<evidence type="ECO:0000313" key="3">
    <source>
        <dbReference type="Proteomes" id="UP001221757"/>
    </source>
</evidence>
<gene>
    <name evidence="2" type="ORF">B0H17DRAFT_1147593</name>
</gene>
<feature type="compositionally biased region" description="Basic and acidic residues" evidence="1">
    <location>
        <begin position="283"/>
        <end position="296"/>
    </location>
</feature>
<feature type="region of interest" description="Disordered" evidence="1">
    <location>
        <begin position="275"/>
        <end position="320"/>
    </location>
</feature>
<keyword evidence="3" id="KW-1185">Reference proteome</keyword>